<evidence type="ECO:0000256" key="1">
    <source>
        <dbReference type="SAM" id="Phobius"/>
    </source>
</evidence>
<sequence length="68" mass="7912">MRSTFPILLRDFLLAFVALFLVFTLLRYFGWLNFTGTRGDLIASMRAEILPSLLWGLAYAALRVMRKR</sequence>
<keyword evidence="1" id="KW-0472">Membrane</keyword>
<feature type="transmembrane region" description="Helical" evidence="1">
    <location>
        <begin position="12"/>
        <end position="29"/>
    </location>
</feature>
<name>A0A318S6E5_9DEIO</name>
<organism evidence="2 3">
    <name type="scientific">Deinococcus yavapaiensis KR-236</name>
    <dbReference type="NCBI Taxonomy" id="694435"/>
    <lineage>
        <taxon>Bacteria</taxon>
        <taxon>Thermotogati</taxon>
        <taxon>Deinococcota</taxon>
        <taxon>Deinococci</taxon>
        <taxon>Deinococcales</taxon>
        <taxon>Deinococcaceae</taxon>
        <taxon>Deinococcus</taxon>
    </lineage>
</organism>
<keyword evidence="1" id="KW-1133">Transmembrane helix</keyword>
<evidence type="ECO:0000313" key="2">
    <source>
        <dbReference type="EMBL" id="PYE54243.1"/>
    </source>
</evidence>
<dbReference type="Proteomes" id="UP000248326">
    <property type="component" value="Unassembled WGS sequence"/>
</dbReference>
<dbReference type="RefSeq" id="WP_110886615.1">
    <property type="nucleotide sequence ID" value="NZ_QJSX01000006.1"/>
</dbReference>
<accession>A0A318S6E5</accession>
<feature type="transmembrane region" description="Helical" evidence="1">
    <location>
        <begin position="41"/>
        <end position="62"/>
    </location>
</feature>
<dbReference type="AlphaFoldDB" id="A0A318S6E5"/>
<gene>
    <name evidence="2" type="ORF">DES52_106209</name>
</gene>
<keyword evidence="3" id="KW-1185">Reference proteome</keyword>
<comment type="caution">
    <text evidence="2">The sequence shown here is derived from an EMBL/GenBank/DDBJ whole genome shotgun (WGS) entry which is preliminary data.</text>
</comment>
<evidence type="ECO:0000313" key="3">
    <source>
        <dbReference type="Proteomes" id="UP000248326"/>
    </source>
</evidence>
<proteinExistence type="predicted"/>
<keyword evidence="1" id="KW-0812">Transmembrane</keyword>
<reference evidence="2 3" key="1">
    <citation type="submission" date="2018-06" db="EMBL/GenBank/DDBJ databases">
        <title>Genomic Encyclopedia of Type Strains, Phase IV (KMG-IV): sequencing the most valuable type-strain genomes for metagenomic binning, comparative biology and taxonomic classification.</title>
        <authorList>
            <person name="Goeker M."/>
        </authorList>
    </citation>
    <scope>NUCLEOTIDE SEQUENCE [LARGE SCALE GENOMIC DNA]</scope>
    <source>
        <strain evidence="2 3">DSM 18048</strain>
    </source>
</reference>
<protein>
    <submittedName>
        <fullName evidence="2">Uncharacterized protein</fullName>
    </submittedName>
</protein>
<dbReference type="EMBL" id="QJSX01000006">
    <property type="protein sequence ID" value="PYE54243.1"/>
    <property type="molecule type" value="Genomic_DNA"/>
</dbReference>